<dbReference type="OrthoDB" id="5593012at2759"/>
<dbReference type="PANTHER" id="PTHR22878:SF70">
    <property type="entry name" value="DYNEIN HEAVY CHAIN 2, AXONEMAL"/>
    <property type="match status" value="1"/>
</dbReference>
<dbReference type="InterPro" id="IPR026983">
    <property type="entry name" value="DHC"/>
</dbReference>
<dbReference type="PANTHER" id="PTHR22878">
    <property type="entry name" value="DYNEIN HEAVY CHAIN 6, AXONEMAL-LIKE-RELATED"/>
    <property type="match status" value="1"/>
</dbReference>
<dbReference type="AlphaFoldDB" id="A0A448X1W7"/>
<organism evidence="2 3">
    <name type="scientific">Protopolystoma xenopodis</name>
    <dbReference type="NCBI Taxonomy" id="117903"/>
    <lineage>
        <taxon>Eukaryota</taxon>
        <taxon>Metazoa</taxon>
        <taxon>Spiralia</taxon>
        <taxon>Lophotrochozoa</taxon>
        <taxon>Platyhelminthes</taxon>
        <taxon>Monogenea</taxon>
        <taxon>Polyopisthocotylea</taxon>
        <taxon>Polystomatidea</taxon>
        <taxon>Polystomatidae</taxon>
        <taxon>Protopolystoma</taxon>
    </lineage>
</organism>
<dbReference type="Proteomes" id="UP000784294">
    <property type="component" value="Unassembled WGS sequence"/>
</dbReference>
<name>A0A448X1W7_9PLAT</name>
<dbReference type="GO" id="GO:0007018">
    <property type="term" value="P:microtubule-based movement"/>
    <property type="evidence" value="ECO:0007669"/>
    <property type="project" value="InterPro"/>
</dbReference>
<dbReference type="InterPro" id="IPR041658">
    <property type="entry name" value="AAA_lid_11"/>
</dbReference>
<proteinExistence type="predicted"/>
<feature type="domain" description="Dynein heavy chain AAA lid" evidence="1">
    <location>
        <begin position="1"/>
        <end position="57"/>
    </location>
</feature>
<evidence type="ECO:0000313" key="2">
    <source>
        <dbReference type="EMBL" id="VEL25703.1"/>
    </source>
</evidence>
<protein>
    <recommendedName>
        <fullName evidence="1">Dynein heavy chain AAA lid domain-containing protein</fullName>
    </recommendedName>
</protein>
<comment type="caution">
    <text evidence="2">The sequence shown here is derived from an EMBL/GenBank/DDBJ whole genome shotgun (WGS) entry which is preliminary data.</text>
</comment>
<sequence>MTGECNYGGRVTDEWDRRTLKTILSKFYRKDIVENENYKFDDSGMYYAPPTQHVSILFNLFTALHVMLMTQRSPYCVLIFCLSYRS</sequence>
<evidence type="ECO:0000259" key="1">
    <source>
        <dbReference type="Pfam" id="PF18198"/>
    </source>
</evidence>
<dbReference type="GO" id="GO:0030286">
    <property type="term" value="C:dynein complex"/>
    <property type="evidence" value="ECO:0007669"/>
    <property type="project" value="InterPro"/>
</dbReference>
<dbReference type="Pfam" id="PF18198">
    <property type="entry name" value="AAA_lid_11"/>
    <property type="match status" value="1"/>
</dbReference>
<gene>
    <name evidence="2" type="ORF">PXEA_LOCUS19143</name>
</gene>
<evidence type="ECO:0000313" key="3">
    <source>
        <dbReference type="Proteomes" id="UP000784294"/>
    </source>
</evidence>
<keyword evidence="3" id="KW-1185">Reference proteome</keyword>
<dbReference type="GO" id="GO:0045505">
    <property type="term" value="F:dynein intermediate chain binding"/>
    <property type="evidence" value="ECO:0007669"/>
    <property type="project" value="InterPro"/>
</dbReference>
<dbReference type="EMBL" id="CAAALY010075740">
    <property type="protein sequence ID" value="VEL25703.1"/>
    <property type="molecule type" value="Genomic_DNA"/>
</dbReference>
<dbReference type="Gene3D" id="1.10.8.720">
    <property type="entry name" value="Region D6 of dynein motor"/>
    <property type="match status" value="1"/>
</dbReference>
<dbReference type="GO" id="GO:0051959">
    <property type="term" value="F:dynein light intermediate chain binding"/>
    <property type="evidence" value="ECO:0007669"/>
    <property type="project" value="InterPro"/>
</dbReference>
<reference evidence="2" key="1">
    <citation type="submission" date="2018-11" db="EMBL/GenBank/DDBJ databases">
        <authorList>
            <consortium name="Pathogen Informatics"/>
        </authorList>
    </citation>
    <scope>NUCLEOTIDE SEQUENCE</scope>
</reference>
<accession>A0A448X1W7</accession>
<dbReference type="InterPro" id="IPR042219">
    <property type="entry name" value="AAA_lid_11_sf"/>
</dbReference>